<dbReference type="AlphaFoldDB" id="A0AAV7SL63"/>
<proteinExistence type="predicted"/>
<comment type="caution">
    <text evidence="1">The sequence shown here is derived from an EMBL/GenBank/DDBJ whole genome shotgun (WGS) entry which is preliminary data.</text>
</comment>
<accession>A0AAV7SL63</accession>
<organism evidence="1 2">
    <name type="scientific">Pleurodeles waltl</name>
    <name type="common">Iberian ribbed newt</name>
    <dbReference type="NCBI Taxonomy" id="8319"/>
    <lineage>
        <taxon>Eukaryota</taxon>
        <taxon>Metazoa</taxon>
        <taxon>Chordata</taxon>
        <taxon>Craniata</taxon>
        <taxon>Vertebrata</taxon>
        <taxon>Euteleostomi</taxon>
        <taxon>Amphibia</taxon>
        <taxon>Batrachia</taxon>
        <taxon>Caudata</taxon>
        <taxon>Salamandroidea</taxon>
        <taxon>Salamandridae</taxon>
        <taxon>Pleurodelinae</taxon>
        <taxon>Pleurodeles</taxon>
    </lineage>
</organism>
<gene>
    <name evidence="1" type="ORF">NDU88_005278</name>
</gene>
<evidence type="ECO:0000313" key="1">
    <source>
        <dbReference type="EMBL" id="KAJ1164845.1"/>
    </source>
</evidence>
<dbReference type="EMBL" id="JANPWB010000008">
    <property type="protein sequence ID" value="KAJ1164845.1"/>
    <property type="molecule type" value="Genomic_DNA"/>
</dbReference>
<sequence>METWLGSLAEEISFMCIDHHKLADEVTYGEKTLSALHPLADDNWAVIRDLHEHARYLEDRAEDAAGCSQISNVQILGLQEGIEEQDPILHLET</sequence>
<reference evidence="1" key="1">
    <citation type="journal article" date="2022" name="bioRxiv">
        <title>Sequencing and chromosome-scale assembly of the giantPleurodeles waltlgenome.</title>
        <authorList>
            <person name="Brown T."/>
            <person name="Elewa A."/>
            <person name="Iarovenko S."/>
            <person name="Subramanian E."/>
            <person name="Araus A.J."/>
            <person name="Petzold A."/>
            <person name="Susuki M."/>
            <person name="Suzuki K.-i.T."/>
            <person name="Hayashi T."/>
            <person name="Toyoda A."/>
            <person name="Oliveira C."/>
            <person name="Osipova E."/>
            <person name="Leigh N.D."/>
            <person name="Simon A."/>
            <person name="Yun M.H."/>
        </authorList>
    </citation>
    <scope>NUCLEOTIDE SEQUENCE</scope>
    <source>
        <strain evidence="1">20211129_DDA</strain>
        <tissue evidence="1">Liver</tissue>
    </source>
</reference>
<keyword evidence="2" id="KW-1185">Reference proteome</keyword>
<name>A0AAV7SL63_PLEWA</name>
<protein>
    <submittedName>
        <fullName evidence="1">Uncharacterized protein</fullName>
    </submittedName>
</protein>
<evidence type="ECO:0000313" key="2">
    <source>
        <dbReference type="Proteomes" id="UP001066276"/>
    </source>
</evidence>
<dbReference type="Proteomes" id="UP001066276">
    <property type="component" value="Chromosome 4_2"/>
</dbReference>